<dbReference type="OrthoDB" id="6375767at2759"/>
<sequence length="466" mass="51230">MVNELTVCQGDPPASEFSSPTTEVGRLLAKTFSGTVPRHREALSIDTFAVLAEKEQREDAVKTLRRSVLIVFADGSSKALAPQQEYTLYDESVFVCTHSFVNSKGIRACQVYVWSGDSAFETTLEAAHATAKRISRENGSASVQVIRQGYETAAFLHTFSGILITRQGAPESAPKQFMLRGRKHLGHILFDEVDFAVESLCAGFVYLISYPVTLQETKLYLWKGSACSTEELSAARLAAMDLSETGDIIEVDGGVEFTSFLKIFGTNTTKASIPKSTELWRLKALAPTKFETRLFRVQQAPQRTGLMTALWNRRPSWNTRSPARSTPSPGGMEVKVETNEVSPILQSQLEAEGIYILDAYGAIFVLLGPLFASNAEHTRNAVLGQTLLFASDYAIMAASTEDRPQVPKCFVLFSGIPRDVKMMFRHWDDGWGLWGTAGLMAGQANSLASEPIITALDEVLNEVCRD</sequence>
<dbReference type="OMA" id="SKSTHTW"/>
<dbReference type="InterPro" id="IPR057226">
    <property type="entry name" value="DUF7904"/>
</dbReference>
<keyword evidence="5" id="KW-1185">Reference proteome</keyword>
<evidence type="ECO:0000256" key="1">
    <source>
        <dbReference type="SAM" id="MobiDB-lite"/>
    </source>
</evidence>
<evidence type="ECO:0000313" key="5">
    <source>
        <dbReference type="Proteomes" id="UP000016931"/>
    </source>
</evidence>
<dbReference type="AlphaFoldDB" id="M3B5R9"/>
<dbReference type="InterPro" id="IPR007123">
    <property type="entry name" value="Gelsolin-like_dom"/>
</dbReference>
<dbReference type="RefSeq" id="XP_016763268.1">
    <property type="nucleotide sequence ID" value="XM_016908713.1"/>
</dbReference>
<dbReference type="Pfam" id="PF00626">
    <property type="entry name" value="Gelsolin"/>
    <property type="match status" value="1"/>
</dbReference>
<evidence type="ECO:0008006" key="6">
    <source>
        <dbReference type="Google" id="ProtNLM"/>
    </source>
</evidence>
<dbReference type="GO" id="GO:0005737">
    <property type="term" value="C:cytoplasm"/>
    <property type="evidence" value="ECO:0007669"/>
    <property type="project" value="TreeGrafter"/>
</dbReference>
<evidence type="ECO:0000313" key="4">
    <source>
        <dbReference type="EMBL" id="EMF15147.1"/>
    </source>
</evidence>
<dbReference type="PANTHER" id="PTHR11977:SF133">
    <property type="entry name" value="DUF4045 DOMAIN-CONTAINING PROTEIN"/>
    <property type="match status" value="1"/>
</dbReference>
<evidence type="ECO:0000259" key="3">
    <source>
        <dbReference type="Pfam" id="PF25480"/>
    </source>
</evidence>
<dbReference type="Proteomes" id="UP000016931">
    <property type="component" value="Unassembled WGS sequence"/>
</dbReference>
<dbReference type="GO" id="GO:0008154">
    <property type="term" value="P:actin polymerization or depolymerization"/>
    <property type="evidence" value="ECO:0007669"/>
    <property type="project" value="TreeGrafter"/>
</dbReference>
<gene>
    <name evidence="4" type="ORF">SEPMUDRAFT_38659</name>
</gene>
<evidence type="ECO:0000259" key="2">
    <source>
        <dbReference type="Pfam" id="PF00626"/>
    </source>
</evidence>
<dbReference type="Gene3D" id="3.40.20.10">
    <property type="entry name" value="Severin"/>
    <property type="match status" value="3"/>
</dbReference>
<feature type="domain" description="DUF7904" evidence="3">
    <location>
        <begin position="69"/>
        <end position="167"/>
    </location>
</feature>
<dbReference type="SUPFAM" id="SSF55753">
    <property type="entry name" value="Actin depolymerizing proteins"/>
    <property type="match status" value="2"/>
</dbReference>
<dbReference type="PANTHER" id="PTHR11977">
    <property type="entry name" value="VILLIN"/>
    <property type="match status" value="1"/>
</dbReference>
<dbReference type="InterPro" id="IPR029006">
    <property type="entry name" value="ADF-H/Gelsolin-like_dom_sf"/>
</dbReference>
<dbReference type="GO" id="GO:0051015">
    <property type="term" value="F:actin filament binding"/>
    <property type="evidence" value="ECO:0007669"/>
    <property type="project" value="InterPro"/>
</dbReference>
<dbReference type="HOGENOM" id="CLU_046899_0_0_1"/>
<proteinExistence type="predicted"/>
<dbReference type="Pfam" id="PF25480">
    <property type="entry name" value="DUF7904"/>
    <property type="match status" value="1"/>
</dbReference>
<dbReference type="STRING" id="692275.M3B5R9"/>
<dbReference type="GO" id="GO:0051016">
    <property type="term" value="P:barbed-end actin filament capping"/>
    <property type="evidence" value="ECO:0007669"/>
    <property type="project" value="TreeGrafter"/>
</dbReference>
<dbReference type="GeneID" id="27905850"/>
<dbReference type="SMART" id="SM00262">
    <property type="entry name" value="GEL"/>
    <property type="match status" value="2"/>
</dbReference>
<organism evidence="4 5">
    <name type="scientific">Sphaerulina musiva (strain SO2202)</name>
    <name type="common">Poplar stem canker fungus</name>
    <name type="synonym">Septoria musiva</name>
    <dbReference type="NCBI Taxonomy" id="692275"/>
    <lineage>
        <taxon>Eukaryota</taxon>
        <taxon>Fungi</taxon>
        <taxon>Dikarya</taxon>
        <taxon>Ascomycota</taxon>
        <taxon>Pezizomycotina</taxon>
        <taxon>Dothideomycetes</taxon>
        <taxon>Dothideomycetidae</taxon>
        <taxon>Mycosphaerellales</taxon>
        <taxon>Mycosphaerellaceae</taxon>
        <taxon>Sphaerulina</taxon>
    </lineage>
</organism>
<accession>M3B5R9</accession>
<dbReference type="GO" id="GO:0051014">
    <property type="term" value="P:actin filament severing"/>
    <property type="evidence" value="ECO:0007669"/>
    <property type="project" value="TreeGrafter"/>
</dbReference>
<dbReference type="GO" id="GO:0005546">
    <property type="term" value="F:phosphatidylinositol-4,5-bisphosphate binding"/>
    <property type="evidence" value="ECO:0007669"/>
    <property type="project" value="TreeGrafter"/>
</dbReference>
<dbReference type="GO" id="GO:0015629">
    <property type="term" value="C:actin cytoskeleton"/>
    <property type="evidence" value="ECO:0007669"/>
    <property type="project" value="TreeGrafter"/>
</dbReference>
<dbReference type="eggNOG" id="KOG0443">
    <property type="taxonomic scope" value="Eukaryota"/>
</dbReference>
<name>M3B5R9_SPHMS</name>
<reference evidence="4 5" key="1">
    <citation type="journal article" date="2012" name="PLoS Pathog.">
        <title>Diverse lifestyles and strategies of plant pathogenesis encoded in the genomes of eighteen Dothideomycetes fungi.</title>
        <authorList>
            <person name="Ohm R.A."/>
            <person name="Feau N."/>
            <person name="Henrissat B."/>
            <person name="Schoch C.L."/>
            <person name="Horwitz B.A."/>
            <person name="Barry K.W."/>
            <person name="Condon B.J."/>
            <person name="Copeland A.C."/>
            <person name="Dhillon B."/>
            <person name="Glaser F."/>
            <person name="Hesse C.N."/>
            <person name="Kosti I."/>
            <person name="LaButti K."/>
            <person name="Lindquist E.A."/>
            <person name="Lucas S."/>
            <person name="Salamov A.A."/>
            <person name="Bradshaw R.E."/>
            <person name="Ciuffetti L."/>
            <person name="Hamelin R.C."/>
            <person name="Kema G.H.J."/>
            <person name="Lawrence C."/>
            <person name="Scott J.A."/>
            <person name="Spatafora J.W."/>
            <person name="Turgeon B.G."/>
            <person name="de Wit P.J.G.M."/>
            <person name="Zhong S."/>
            <person name="Goodwin S.B."/>
            <person name="Grigoriev I.V."/>
        </authorList>
    </citation>
    <scope>NUCLEOTIDE SEQUENCE [LARGE SCALE GENOMIC DNA]</scope>
    <source>
        <strain evidence="4 5">SO2202</strain>
    </source>
</reference>
<feature type="region of interest" description="Disordered" evidence="1">
    <location>
        <begin position="1"/>
        <end position="20"/>
    </location>
</feature>
<dbReference type="InterPro" id="IPR007122">
    <property type="entry name" value="Villin/Gelsolin"/>
</dbReference>
<dbReference type="EMBL" id="KB456261">
    <property type="protein sequence ID" value="EMF15147.1"/>
    <property type="molecule type" value="Genomic_DNA"/>
</dbReference>
<feature type="domain" description="Gelsolin-like" evidence="2">
    <location>
        <begin position="188"/>
        <end position="243"/>
    </location>
</feature>
<protein>
    <recommendedName>
        <fullName evidence="6">Gelsolin-like domain-containing protein</fullName>
    </recommendedName>
</protein>